<evidence type="ECO:0000256" key="6">
    <source>
        <dbReference type="SAM" id="Coils"/>
    </source>
</evidence>
<feature type="region of interest" description="Disordered" evidence="7">
    <location>
        <begin position="570"/>
        <end position="606"/>
    </location>
</feature>
<dbReference type="Proteomes" id="UP000504615">
    <property type="component" value="Unplaced"/>
</dbReference>
<dbReference type="Gene3D" id="6.10.250.2560">
    <property type="match status" value="1"/>
</dbReference>
<dbReference type="PANTHER" id="PTHR12460">
    <property type="entry name" value="CYCLIN-DEPENDENT KINASE INHIBITOR-RELATED PROTEIN"/>
    <property type="match status" value="1"/>
</dbReference>
<evidence type="ECO:0000256" key="1">
    <source>
        <dbReference type="ARBA" id="ARBA00022481"/>
    </source>
</evidence>
<evidence type="ECO:0000256" key="7">
    <source>
        <dbReference type="SAM" id="MobiDB-lite"/>
    </source>
</evidence>
<feature type="compositionally biased region" description="Polar residues" evidence="7">
    <location>
        <begin position="1027"/>
        <end position="1036"/>
    </location>
</feature>
<reference evidence="10" key="1">
    <citation type="submission" date="2025-08" db="UniProtKB">
        <authorList>
            <consortium name="RefSeq"/>
        </authorList>
    </citation>
    <scope>IDENTIFICATION</scope>
</reference>
<accession>A0A8N1SBI8</accession>
<evidence type="ECO:0000256" key="5">
    <source>
        <dbReference type="ARBA" id="ARBA00067342"/>
    </source>
</evidence>
<feature type="region of interest" description="Disordered" evidence="7">
    <location>
        <begin position="735"/>
        <end position="766"/>
    </location>
</feature>
<evidence type="ECO:0000313" key="9">
    <source>
        <dbReference type="Proteomes" id="UP000504615"/>
    </source>
</evidence>
<feature type="compositionally biased region" description="Low complexity" evidence="7">
    <location>
        <begin position="1065"/>
        <end position="1076"/>
    </location>
</feature>
<feature type="domain" description="CID" evidence="8">
    <location>
        <begin position="3"/>
        <end position="132"/>
    </location>
</feature>
<keyword evidence="9" id="KW-1185">Reference proteome</keyword>
<feature type="compositionally biased region" description="Basic and acidic residues" evidence="7">
    <location>
        <begin position="582"/>
        <end position="594"/>
    </location>
</feature>
<feature type="region of interest" description="Disordered" evidence="7">
    <location>
        <begin position="833"/>
        <end position="867"/>
    </location>
</feature>
<feature type="region of interest" description="Disordered" evidence="7">
    <location>
        <begin position="902"/>
        <end position="1079"/>
    </location>
</feature>
<comment type="subunit">
    <text evidence="4">Associates with the RNA polymerase II complex.</text>
</comment>
<dbReference type="Pfam" id="PF04818">
    <property type="entry name" value="CID"/>
    <property type="match status" value="1"/>
</dbReference>
<feature type="compositionally biased region" description="Basic and acidic residues" evidence="7">
    <location>
        <begin position="918"/>
        <end position="931"/>
    </location>
</feature>
<feature type="coiled-coil region" evidence="6">
    <location>
        <begin position="173"/>
        <end position="234"/>
    </location>
</feature>
<dbReference type="RefSeq" id="XP_025075557.1">
    <property type="nucleotide sequence ID" value="XM_025219772.1"/>
</dbReference>
<dbReference type="GeneID" id="105432860"/>
<dbReference type="OrthoDB" id="10069473at2759"/>
<feature type="compositionally biased region" description="Polar residues" evidence="7">
    <location>
        <begin position="455"/>
        <end position="464"/>
    </location>
</feature>
<feature type="region of interest" description="Disordered" evidence="7">
    <location>
        <begin position="618"/>
        <end position="647"/>
    </location>
</feature>
<gene>
    <name evidence="10" type="primary">LOC105432860</name>
</gene>
<feature type="compositionally biased region" description="Low complexity" evidence="7">
    <location>
        <begin position="522"/>
        <end position="533"/>
    </location>
</feature>
<feature type="region of interest" description="Disordered" evidence="7">
    <location>
        <begin position="1105"/>
        <end position="1205"/>
    </location>
</feature>
<feature type="compositionally biased region" description="Polar residues" evidence="7">
    <location>
        <begin position="848"/>
        <end position="867"/>
    </location>
</feature>
<evidence type="ECO:0000313" key="10">
    <source>
        <dbReference type="RefSeq" id="XP_025075557.1"/>
    </source>
</evidence>
<feature type="region of interest" description="Disordered" evidence="7">
    <location>
        <begin position="438"/>
        <end position="554"/>
    </location>
</feature>
<protein>
    <recommendedName>
        <fullName evidence="5">Regulation of nuclear pre-mRNA domain-containing protein 2</fullName>
    </recommendedName>
</protein>
<proteinExistence type="predicted"/>
<keyword evidence="3" id="KW-0007">Acetylation</keyword>
<feature type="region of interest" description="Disordered" evidence="7">
    <location>
        <begin position="1223"/>
        <end position="1291"/>
    </location>
</feature>
<feature type="compositionally biased region" description="Polar residues" evidence="7">
    <location>
        <begin position="499"/>
        <end position="511"/>
    </location>
</feature>
<feature type="compositionally biased region" description="Polar residues" evidence="7">
    <location>
        <begin position="1182"/>
        <end position="1202"/>
    </location>
</feature>
<sequence length="1291" mass="145586">MASNDFDVEQFERRLHTLKDSQESIQGLSAWCLDRRQHHKKIVATWLQVLKKVKVEHRLTLFYLANDVIQYSKRKNFEFVESWGTTLQRATPMVRDEKVKHRILRIFKIWDQRQVYDEEFLADLSGLISAAPKKKLEPQPTAQPEEFQAALLISTMRSCATLEQATDARLRDLRESNIDIESAEELRASLKDRRRVEDAEKEIDLVARNVENYVRALEAEISERTQVVDLLEQADQFYETQRGEVKIVTNAYRNFGSRVKNLKKKLDELLPTFISPIPSPDINAPSPSPDSDIELPGDETQSANNQSGMIDVAPPSIYGSYSHEYDPIPVPAPDLVQGNESADFTNNFPSFMGGNVDFGNMRNLFNESTEASPGMSQQYNESLEVIIILYLARFKMFYECLDFQAKPIEVINMRPSKNEKNNADFNISSFLKTVLPSSDGTSESGGIPGLGLDVSESQVDSPQRPNYRHSPSLGPLPVTPVISRMMNQGTPSLGGGSGLNNCQISHSTPLSVRNLPAESHTPSPYSSQNSQSNMTGPFDGSTNANTVNPLPPPPLPPIFLDDENCYNKLPPKFPTWTPPNESIKEPAKWEEKGKNSMNPSWPGECDDKKSPWMDGDGDRWDSNNDSTWSVSGRTKNDMLSETPESPPMYEKAGFAEPVEYNEPQAQESLNATGDVDHRVIPIPMTRENQLPYRLMKAADVDHRNLISLTGSPANHHNLGDSSLSSLSNNNNLWSTGDQDYRRHMQPGDNVESVDMEMSDDETDSKPKGRVLVDLRLQDRDMRVGAPPSSHHDMDMRMIPLPIGQMPGPRDNQLMQDVHLMRAGPPPPPPLPQFQSQGGFRQEQPVDFHSNQPKFQQNRPPNFLRNQQDFHPNQQEFHQLHQSQQEFEYCDREHNIRSKQDFLTESPGRGRYSQSADPQHQHDNPSFHRNEWNNRGGRGFLRNRRDRYSEDHNVQKRNNLVNSRKSRSQDQQHHQSPPEPNRPLLQPPNTVSVFDDENMPTGVPEFEDNKVLPNKTDTQTEPERDSDTCQSSSTSRRISHDTPSSERNQQQQNYQQLDSDHEQRASSSIEPEDQSSSKNQVTVIPIKADNIGDELQQHVPISECEEHVETTEQSESDLAEKTSATDELGNQRQDINSTEKELMDESMNSTTLGKDMKRTANGNCDEQGHEEGSPSKKRILLQNGPQNDDSFGPNGPTTPTTESHPVVMYDFDGPNFRPRIGAPFPLWRSGPPPPSRGGRGGFRGGPLPRGPWMDRGPRGPVVGNFSPRGLKRGGKQFWGGGGFRGRGRGSNW</sequence>
<dbReference type="PROSITE" id="PS51391">
    <property type="entry name" value="CID"/>
    <property type="match status" value="1"/>
</dbReference>
<dbReference type="CDD" id="cd16981">
    <property type="entry name" value="CID_RPRD_like"/>
    <property type="match status" value="1"/>
</dbReference>
<dbReference type="InterPro" id="IPR008942">
    <property type="entry name" value="ENTH_VHS"/>
</dbReference>
<dbReference type="GO" id="GO:0000993">
    <property type="term" value="F:RNA polymerase II complex binding"/>
    <property type="evidence" value="ECO:0007669"/>
    <property type="project" value="TreeGrafter"/>
</dbReference>
<evidence type="ECO:0000256" key="3">
    <source>
        <dbReference type="ARBA" id="ARBA00022990"/>
    </source>
</evidence>
<feature type="compositionally biased region" description="Polar residues" evidence="7">
    <location>
        <begin position="623"/>
        <end position="643"/>
    </location>
</feature>
<feature type="compositionally biased region" description="Polar residues" evidence="7">
    <location>
        <begin position="299"/>
        <end position="308"/>
    </location>
</feature>
<dbReference type="PANTHER" id="PTHR12460:SF40">
    <property type="entry name" value="REGULATION OF NUCLEAR PRE-MRNA DOMAIN-CONTAINING PROTEIN 2"/>
    <property type="match status" value="1"/>
</dbReference>
<keyword evidence="2" id="KW-0597">Phosphoprotein</keyword>
<evidence type="ECO:0000259" key="8">
    <source>
        <dbReference type="PROSITE" id="PS51391"/>
    </source>
</evidence>
<feature type="compositionally biased region" description="Acidic residues" evidence="7">
    <location>
        <begin position="751"/>
        <end position="762"/>
    </location>
</feature>
<evidence type="ECO:0000256" key="4">
    <source>
        <dbReference type="ARBA" id="ARBA00062892"/>
    </source>
</evidence>
<dbReference type="SUPFAM" id="SSF48464">
    <property type="entry name" value="ENTH/VHS domain"/>
    <property type="match status" value="1"/>
</dbReference>
<dbReference type="FunFam" id="1.25.40.90:FF:000020">
    <property type="entry name" value="regulation of nuclear pre-mRNA domain-containing protein 2 isoform X1"/>
    <property type="match status" value="1"/>
</dbReference>
<dbReference type="Gene3D" id="1.25.40.90">
    <property type="match status" value="1"/>
</dbReference>
<dbReference type="SMART" id="SM00582">
    <property type="entry name" value="RPR"/>
    <property type="match status" value="1"/>
</dbReference>
<feature type="region of interest" description="Disordered" evidence="7">
    <location>
        <begin position="276"/>
        <end position="309"/>
    </location>
</feature>
<dbReference type="InterPro" id="IPR006569">
    <property type="entry name" value="CID_dom"/>
</dbReference>
<dbReference type="GO" id="GO:0031124">
    <property type="term" value="P:mRNA 3'-end processing"/>
    <property type="evidence" value="ECO:0007669"/>
    <property type="project" value="TreeGrafter"/>
</dbReference>
<name>A0A8N1SBI8_9HYME</name>
<organism evidence="9 10">
    <name type="scientific">Pogonomyrmex barbatus</name>
    <name type="common">red harvester ant</name>
    <dbReference type="NCBI Taxonomy" id="144034"/>
    <lineage>
        <taxon>Eukaryota</taxon>
        <taxon>Metazoa</taxon>
        <taxon>Ecdysozoa</taxon>
        <taxon>Arthropoda</taxon>
        <taxon>Hexapoda</taxon>
        <taxon>Insecta</taxon>
        <taxon>Pterygota</taxon>
        <taxon>Neoptera</taxon>
        <taxon>Endopterygota</taxon>
        <taxon>Hymenoptera</taxon>
        <taxon>Apocrita</taxon>
        <taxon>Aculeata</taxon>
        <taxon>Formicoidea</taxon>
        <taxon>Formicidae</taxon>
        <taxon>Myrmicinae</taxon>
        <taxon>Pogonomyrmex</taxon>
    </lineage>
</organism>
<keyword evidence="6" id="KW-0175">Coiled coil</keyword>
<evidence type="ECO:0000256" key="2">
    <source>
        <dbReference type="ARBA" id="ARBA00022553"/>
    </source>
</evidence>
<keyword evidence="1" id="KW-0488">Methylation</keyword>